<sequence>MVEKTRGRKEEVVTREYTINLHKGLHGWSSMEDFNETRIDGVDREIVGLFRVFEEQDTPLQCKCSLKAQCSSVNVDTVKDIFGIELANRNDT</sequence>
<keyword evidence="2" id="KW-1185">Reference proteome</keyword>
<gene>
    <name evidence="1" type="ORF">V6N11_054741</name>
</gene>
<reference evidence="1 2" key="1">
    <citation type="journal article" date="2024" name="G3 (Bethesda)">
        <title>Genome assembly of Hibiscus sabdariffa L. provides insights into metabolisms of medicinal natural products.</title>
        <authorList>
            <person name="Kim T."/>
        </authorList>
    </citation>
    <scope>NUCLEOTIDE SEQUENCE [LARGE SCALE GENOMIC DNA]</scope>
    <source>
        <strain evidence="1">TK-2024</strain>
        <tissue evidence="1">Old leaves</tissue>
    </source>
</reference>
<proteinExistence type="predicted"/>
<accession>A0ABR2S4U0</accession>
<organism evidence="1 2">
    <name type="scientific">Hibiscus sabdariffa</name>
    <name type="common">roselle</name>
    <dbReference type="NCBI Taxonomy" id="183260"/>
    <lineage>
        <taxon>Eukaryota</taxon>
        <taxon>Viridiplantae</taxon>
        <taxon>Streptophyta</taxon>
        <taxon>Embryophyta</taxon>
        <taxon>Tracheophyta</taxon>
        <taxon>Spermatophyta</taxon>
        <taxon>Magnoliopsida</taxon>
        <taxon>eudicotyledons</taxon>
        <taxon>Gunneridae</taxon>
        <taxon>Pentapetalae</taxon>
        <taxon>rosids</taxon>
        <taxon>malvids</taxon>
        <taxon>Malvales</taxon>
        <taxon>Malvaceae</taxon>
        <taxon>Malvoideae</taxon>
        <taxon>Hibiscus</taxon>
    </lineage>
</organism>
<dbReference type="Proteomes" id="UP001396334">
    <property type="component" value="Unassembled WGS sequence"/>
</dbReference>
<dbReference type="EMBL" id="JBBPBN010000017">
    <property type="protein sequence ID" value="KAK9020251.1"/>
    <property type="molecule type" value="Genomic_DNA"/>
</dbReference>
<comment type="caution">
    <text evidence="1">The sequence shown here is derived from an EMBL/GenBank/DDBJ whole genome shotgun (WGS) entry which is preliminary data.</text>
</comment>
<name>A0ABR2S4U0_9ROSI</name>
<evidence type="ECO:0000313" key="2">
    <source>
        <dbReference type="Proteomes" id="UP001396334"/>
    </source>
</evidence>
<evidence type="ECO:0000313" key="1">
    <source>
        <dbReference type="EMBL" id="KAK9020251.1"/>
    </source>
</evidence>
<protein>
    <submittedName>
        <fullName evidence="1">Uncharacterized protein</fullName>
    </submittedName>
</protein>